<feature type="compositionally biased region" description="Polar residues" evidence="7">
    <location>
        <begin position="1384"/>
        <end position="1399"/>
    </location>
</feature>
<feature type="transmembrane region" description="Helical" evidence="8">
    <location>
        <begin position="548"/>
        <end position="572"/>
    </location>
</feature>
<name>A0A9P8CUZ9_MORAP</name>
<feature type="compositionally biased region" description="Polar residues" evidence="7">
    <location>
        <begin position="1138"/>
        <end position="1153"/>
    </location>
</feature>
<feature type="region of interest" description="Disordered" evidence="7">
    <location>
        <begin position="1136"/>
        <end position="1195"/>
    </location>
</feature>
<feature type="domain" description="CSC1/OSCA1-like N-terminal transmembrane" evidence="10">
    <location>
        <begin position="16"/>
        <end position="162"/>
    </location>
</feature>
<feature type="transmembrane region" description="Helical" evidence="8">
    <location>
        <begin position="98"/>
        <end position="120"/>
    </location>
</feature>
<keyword evidence="4 8" id="KW-0812">Transmembrane</keyword>
<feature type="compositionally biased region" description="Polar residues" evidence="7">
    <location>
        <begin position="1562"/>
        <end position="1575"/>
    </location>
</feature>
<dbReference type="Pfam" id="PF02714">
    <property type="entry name" value="RSN1_7TM"/>
    <property type="match status" value="1"/>
</dbReference>
<feature type="region of interest" description="Disordered" evidence="7">
    <location>
        <begin position="1318"/>
        <end position="1399"/>
    </location>
</feature>
<keyword evidence="6 8" id="KW-0472">Membrane</keyword>
<dbReference type="GO" id="GO:0005227">
    <property type="term" value="F:calcium-activated cation channel activity"/>
    <property type="evidence" value="ECO:0007669"/>
    <property type="project" value="InterPro"/>
</dbReference>
<evidence type="ECO:0000256" key="8">
    <source>
        <dbReference type="SAM" id="Phobius"/>
    </source>
</evidence>
<evidence type="ECO:0000313" key="13">
    <source>
        <dbReference type="Proteomes" id="UP000717515"/>
    </source>
</evidence>
<organism evidence="12 13">
    <name type="scientific">Mortierella alpina</name>
    <name type="common">Oleaginous fungus</name>
    <name type="synonym">Mortierella renispora</name>
    <dbReference type="NCBI Taxonomy" id="64518"/>
    <lineage>
        <taxon>Eukaryota</taxon>
        <taxon>Fungi</taxon>
        <taxon>Fungi incertae sedis</taxon>
        <taxon>Mucoromycota</taxon>
        <taxon>Mortierellomycotina</taxon>
        <taxon>Mortierellomycetes</taxon>
        <taxon>Mortierellales</taxon>
        <taxon>Mortierellaceae</taxon>
        <taxon>Mortierella</taxon>
    </lineage>
</organism>
<accession>A0A9P8CUZ9</accession>
<feature type="compositionally biased region" description="Basic and acidic residues" evidence="7">
    <location>
        <begin position="893"/>
        <end position="908"/>
    </location>
</feature>
<keyword evidence="5 8" id="KW-1133">Transmembrane helix</keyword>
<dbReference type="PANTHER" id="PTHR13018">
    <property type="entry name" value="PROBABLE MEMBRANE PROTEIN DUF221-RELATED"/>
    <property type="match status" value="1"/>
</dbReference>
<dbReference type="InterPro" id="IPR045122">
    <property type="entry name" value="Csc1-like"/>
</dbReference>
<dbReference type="Pfam" id="PF14703">
    <property type="entry name" value="PHM7_cyt"/>
    <property type="match status" value="1"/>
</dbReference>
<evidence type="ECO:0000259" key="11">
    <source>
        <dbReference type="Pfam" id="PF14703"/>
    </source>
</evidence>
<feature type="transmembrane region" description="Helical" evidence="8">
    <location>
        <begin position="751"/>
        <end position="771"/>
    </location>
</feature>
<feature type="transmembrane region" description="Helical" evidence="8">
    <location>
        <begin position="777"/>
        <end position="796"/>
    </location>
</feature>
<gene>
    <name evidence="12" type="ORF">KVV02_007179</name>
</gene>
<dbReference type="InterPro" id="IPR027815">
    <property type="entry name" value="CSC1/OSCA1-like_cyt"/>
</dbReference>
<evidence type="ECO:0000259" key="9">
    <source>
        <dbReference type="Pfam" id="PF02714"/>
    </source>
</evidence>
<evidence type="ECO:0000256" key="1">
    <source>
        <dbReference type="ARBA" id="ARBA00004141"/>
    </source>
</evidence>
<reference evidence="12" key="1">
    <citation type="submission" date="2021-07" db="EMBL/GenBank/DDBJ databases">
        <title>Draft genome of Mortierella alpina, strain LL118, isolated from an aspen leaf litter sample.</title>
        <authorList>
            <person name="Yang S."/>
            <person name="Vinatzer B.A."/>
        </authorList>
    </citation>
    <scope>NUCLEOTIDE SEQUENCE</scope>
    <source>
        <strain evidence="12">LL118</strain>
    </source>
</reference>
<dbReference type="PANTHER" id="PTHR13018:SF5">
    <property type="entry name" value="RE44586P"/>
    <property type="match status" value="1"/>
</dbReference>
<evidence type="ECO:0000256" key="7">
    <source>
        <dbReference type="SAM" id="MobiDB-lite"/>
    </source>
</evidence>
<feature type="compositionally biased region" description="Gly residues" evidence="7">
    <location>
        <begin position="1456"/>
        <end position="1475"/>
    </location>
</feature>
<feature type="compositionally biased region" description="Low complexity" evidence="7">
    <location>
        <begin position="1271"/>
        <end position="1283"/>
    </location>
</feature>
<dbReference type="EMBL" id="JAIFTL010000292">
    <property type="protein sequence ID" value="KAG9320422.1"/>
    <property type="molecule type" value="Genomic_DNA"/>
</dbReference>
<feature type="transmembrane region" description="Helical" evidence="8">
    <location>
        <begin position="499"/>
        <end position="528"/>
    </location>
</feature>
<dbReference type="InterPro" id="IPR032880">
    <property type="entry name" value="CSC1/OSCA1-like_N"/>
</dbReference>
<feature type="region of interest" description="Disordered" evidence="7">
    <location>
        <begin position="1432"/>
        <end position="1488"/>
    </location>
</feature>
<evidence type="ECO:0000256" key="5">
    <source>
        <dbReference type="ARBA" id="ARBA00022989"/>
    </source>
</evidence>
<keyword evidence="3" id="KW-0813">Transport</keyword>
<feature type="domain" description="CSC1/OSCA1-like 7TM region" evidence="9">
    <location>
        <begin position="497"/>
        <end position="769"/>
    </location>
</feature>
<evidence type="ECO:0008006" key="14">
    <source>
        <dbReference type="Google" id="ProtNLM"/>
    </source>
</evidence>
<feature type="region of interest" description="Disordered" evidence="7">
    <location>
        <begin position="1610"/>
        <end position="1630"/>
    </location>
</feature>
<evidence type="ECO:0000256" key="4">
    <source>
        <dbReference type="ARBA" id="ARBA00022692"/>
    </source>
</evidence>
<comment type="similarity">
    <text evidence="2">Belongs to the CSC1 (TC 1.A.17) family.</text>
</comment>
<comment type="caution">
    <text evidence="12">The sequence shown here is derived from an EMBL/GenBank/DDBJ whole genome shotgun (WGS) entry which is preliminary data.</text>
</comment>
<feature type="region of interest" description="Disordered" evidence="7">
    <location>
        <begin position="853"/>
        <end position="913"/>
    </location>
</feature>
<dbReference type="Pfam" id="PF13967">
    <property type="entry name" value="RSN1_TM"/>
    <property type="match status" value="1"/>
</dbReference>
<evidence type="ECO:0000256" key="2">
    <source>
        <dbReference type="ARBA" id="ARBA00007779"/>
    </source>
</evidence>
<dbReference type="InterPro" id="IPR003864">
    <property type="entry name" value="CSC1/OSCA1-like_7TM"/>
</dbReference>
<feature type="transmembrane region" description="Helical" evidence="8">
    <location>
        <begin position="593"/>
        <end position="618"/>
    </location>
</feature>
<feature type="compositionally biased region" description="Polar residues" evidence="7">
    <location>
        <begin position="1160"/>
        <end position="1187"/>
    </location>
</feature>
<dbReference type="GO" id="GO:0005886">
    <property type="term" value="C:plasma membrane"/>
    <property type="evidence" value="ECO:0007669"/>
    <property type="project" value="TreeGrafter"/>
</dbReference>
<evidence type="ECO:0000259" key="10">
    <source>
        <dbReference type="Pfam" id="PF13967"/>
    </source>
</evidence>
<sequence>MSDYSTRYLVPTYNGLMAQIGLSAGVSVVCIGVFEWNRRKKTLQYLYSPRCRLKVNPTPPMSMKFLGWIKPTITLPEEFYIANVGLDAVMFLRFLKMCLQFCIFNAIIVGIILLPIHYFGDKNFVEVPRFSILNIQDDSNLLWAHVLLTYVVTVSWMFLLFKNYWQWMDLRREYTLQRIRQGEIAERSIFVSRLPSNLRSDAALKQYFESLKMGPVESATVVQHCGRLSQKIDRRESALNMLEKAHIELAREVLDSIKHGKFLISSPVIPTTQHPLLHAASAPGRDSAALQSIDFSTLGNITQEMYRDKKLFNKIRKSIFARKRIAHAQSTVAQPQLNIPLSALSQHSDIIDVYVHGEPESDSHRLQPKGSNMSLNQPGIVTIWNMLAALDRRSLDKYQPTRTVKRFKGGDRVLSIDYLVKKYNKLDRKVGELRDGSLRYKSTSYGFVTFKHHLSAQLCAQAKIDSRPQGLSVRQAMEPRDVLWSNLTASFRNQLSRTIIVNLSIWVLIIFWIFPTSSFLLLTSVVALSEKFQFLKPILDASPFMLSLLQNVLPIVFVNIFLGLAPVIIVEISKQELPVSYSALEGNVFRRYYHFLIFNVLFVFMIGTAILKSIITLIQVPTNIFTMLAETLPSGATFFVFYIVFNTCTHALELVQVWAQLVIHGFVTARKLTPTPRSLQRATVPWCFQYYYYYPQNILAIVITIIYSVINPLILIAAVPFFAFALLVFKYQLAYCYIRKYENSGKFFRHVFQYTTDGLIIFQFTMVGVLWLKHALVGGFVVVVLIGLTVYFKILCGNLFKSRTKFLPLDTGLRNFDDHDDSCAMNEIPAPSEVAFGHSSAFMDSVGGIRPRSLKLSDDGEHSDDHHAATAHAIDTKSTAAKESGEYAGPFRNLRESSQSDRYEKIDTDKEEDTDLVQLAHTSDNSGRSGAFEQGYNIGAIVSAQGSSNISRNLEELKESKSNHSRNSLALKIQTKDTIDPTASTCLSSPSPSKRSSTKEITLFTVGDEAKQEIHPDEQVTEVTGEVEAQFPAGFLDEHGFYLENYGMRNSGMACRPLASHFEHSPSKISYQDRTSDFETYIHPALLKPLNRKLWLPRNPLYEHWDLDDTVEIEFALSSSSTMGKLEFRVQEKEDIYHSQSPRQQSIDQYSQHPQRRGTAGSNFENGASALPSPSNWQGCLSDSPPNTAAPATGSQWDKFDEKQKSYHAGDHLKAAHGSAGSPIGTGAFIRAPSISSARSRHGEQGVQHVVVSDYDAVAGSPRLSTTSPKSAHMTHSASMSSMRFAPSSPRPVNNQQLSPHALAGEERLESFPGFNTRYRRSASMPPAPLAPGEVPGSASSTAPTSPHPIPSPFLSVRSHHHPHSPTALRGALHNNHGHRHNMGASSGQGTSSANQSPRVSFVHDSATGTVSSTQTPLTVRSTMFSGPLTHRHTISHGQGNNIHHGPGNRTPGSIAAGGSGGFLTGTGSGSGGASVGHHGTTSSRKVTTRRGTAGAFFNMLFGDPDDDILDADENPRFGYETGGVWSRRRGSIDHHDDDDDDDDDDEEDDIEVVQHSRHGTTDSSHAYTTVSMTGSGPGAGHDQGASSVMPGELRLALEQPSHLDLAETATTTTGDFSKDGALVQSPKPV</sequence>
<protein>
    <recommendedName>
        <fullName evidence="14">DUF221-domain-containing protein</fullName>
    </recommendedName>
</protein>
<dbReference type="Proteomes" id="UP000717515">
    <property type="component" value="Unassembled WGS sequence"/>
</dbReference>
<feature type="compositionally biased region" description="Acidic residues" evidence="7">
    <location>
        <begin position="1537"/>
        <end position="1552"/>
    </location>
</feature>
<feature type="transmembrane region" description="Helical" evidence="8">
    <location>
        <begin position="12"/>
        <end position="34"/>
    </location>
</feature>
<evidence type="ECO:0000313" key="12">
    <source>
        <dbReference type="EMBL" id="KAG9320422.1"/>
    </source>
</evidence>
<feature type="region of interest" description="Disordered" evidence="7">
    <location>
        <begin position="1260"/>
        <end position="1297"/>
    </location>
</feature>
<feature type="region of interest" description="Disordered" evidence="7">
    <location>
        <begin position="1513"/>
        <end position="1594"/>
    </location>
</feature>
<feature type="domain" description="CSC1/OSCA1-like cytosolic" evidence="11">
    <location>
        <begin position="187"/>
        <end position="486"/>
    </location>
</feature>
<feature type="compositionally biased region" description="Basic and acidic residues" evidence="7">
    <location>
        <begin position="855"/>
        <end position="868"/>
    </location>
</feature>
<evidence type="ECO:0000256" key="6">
    <source>
        <dbReference type="ARBA" id="ARBA00023136"/>
    </source>
</evidence>
<comment type="subcellular location">
    <subcellularLocation>
        <location evidence="1">Membrane</location>
        <topology evidence="1">Multi-pass membrane protein</topology>
    </subcellularLocation>
</comment>
<proteinExistence type="inferred from homology"/>
<evidence type="ECO:0000256" key="3">
    <source>
        <dbReference type="ARBA" id="ARBA00022448"/>
    </source>
</evidence>
<feature type="transmembrane region" description="Helical" evidence="8">
    <location>
        <begin position="140"/>
        <end position="161"/>
    </location>
</feature>